<keyword evidence="1" id="KW-0175">Coiled coil</keyword>
<protein>
    <recommendedName>
        <fullName evidence="4">DUF2336 domain-containing protein</fullName>
    </recommendedName>
</protein>
<evidence type="ECO:0000313" key="2">
    <source>
        <dbReference type="EMBL" id="AWN43890.1"/>
    </source>
</evidence>
<dbReference type="OrthoDB" id="9798569at2"/>
<accession>A0A2U8WEQ6</accession>
<dbReference type="EMBL" id="CP029550">
    <property type="protein sequence ID" value="AWN43890.1"/>
    <property type="molecule type" value="Genomic_DNA"/>
</dbReference>
<dbReference type="InterPro" id="IPR019285">
    <property type="entry name" value="DUF2336"/>
</dbReference>
<gene>
    <name evidence="2" type="ORF">DK389_29475</name>
</gene>
<reference evidence="3" key="1">
    <citation type="submission" date="2018-05" db="EMBL/GenBank/DDBJ databases">
        <title>Complete Genome Sequence of Methylobacterium sp. 17SD2-17.</title>
        <authorList>
            <person name="Srinivasan S."/>
        </authorList>
    </citation>
    <scope>NUCLEOTIDE SEQUENCE [LARGE SCALE GENOMIC DNA]</scope>
    <source>
        <strain evidence="3">17SD2-17</strain>
    </source>
</reference>
<proteinExistence type="predicted"/>
<keyword evidence="3" id="KW-1185">Reference proteome</keyword>
<evidence type="ECO:0000256" key="1">
    <source>
        <dbReference type="SAM" id="Coils"/>
    </source>
</evidence>
<name>A0A2U8WEQ6_9HYPH</name>
<feature type="coiled-coil region" evidence="1">
    <location>
        <begin position="483"/>
        <end position="510"/>
    </location>
</feature>
<sequence length="531" mass="55830">MMIRQFLAWTQHDSAGRRAEAASALARAYLYGNLGADAAWEAKTAILALLDDPSPLVRRALAEACAASARAPRPLVVTLAADQPEIAGLVLARSPILTDADLVDAAAMGCEAIRGVIAGRHHLTHAVAGALAEIGGAETLARLAANPTARITTGRLLRMVERHGGDASLREALLARADLPLEVRHAVAGRLAETLSGFVTASGWLSPERGERMAREARERAVLDLCAGAGAAALARVVQHLRTSGQLNAGLVLRAILSGQMAFAETALSDLAGLDRARVAGLLRNARGYGGLHLRAGLPEGLLPAFAAALSAWREAETGATSLSGAGLSRRMIERALTACEDMPFSEMQAVTALLARYEAEAARDEARAVARAIAEQAEAREAARLEASRIDVEWQEAQAREMEVRDVEVRAAVAPLSEPIPVEADTIEIRAAAIEADLVEAVSVEAASVEPVRPGPEMAADLPASVSAVLDALPDAILSSFREEQARTAREAEARARETAEAAAEAVLETIPAALIASYREDRARLKLAA</sequence>
<dbReference type="AlphaFoldDB" id="A0A2U8WEQ6"/>
<dbReference type="Proteomes" id="UP000245926">
    <property type="component" value="Chromosome"/>
</dbReference>
<evidence type="ECO:0000313" key="3">
    <source>
        <dbReference type="Proteomes" id="UP000245926"/>
    </source>
</evidence>
<dbReference type="KEGG" id="mets:DK389_29475"/>
<evidence type="ECO:0008006" key="4">
    <source>
        <dbReference type="Google" id="ProtNLM"/>
    </source>
</evidence>
<organism evidence="2 3">
    <name type="scientific">Methylobacterium durans</name>
    <dbReference type="NCBI Taxonomy" id="2202825"/>
    <lineage>
        <taxon>Bacteria</taxon>
        <taxon>Pseudomonadati</taxon>
        <taxon>Pseudomonadota</taxon>
        <taxon>Alphaproteobacteria</taxon>
        <taxon>Hyphomicrobiales</taxon>
        <taxon>Methylobacteriaceae</taxon>
        <taxon>Methylobacterium</taxon>
    </lineage>
</organism>
<dbReference type="Pfam" id="PF10098">
    <property type="entry name" value="DUF2336"/>
    <property type="match status" value="1"/>
</dbReference>
<dbReference type="RefSeq" id="WP_109895117.1">
    <property type="nucleotide sequence ID" value="NZ_CP029550.1"/>
</dbReference>